<comment type="caution">
    <text evidence="4">The sequence shown here is derived from an EMBL/GenBank/DDBJ whole genome shotgun (WGS) entry which is preliminary data.</text>
</comment>
<keyword evidence="5" id="KW-1185">Reference proteome</keyword>
<name>A0ABT6TNL4_9BACL</name>
<dbReference type="CDD" id="cd13580">
    <property type="entry name" value="PBP2_AlgQ_like_1"/>
    <property type="match status" value="1"/>
</dbReference>
<dbReference type="EMBL" id="JAGRPV010000001">
    <property type="protein sequence ID" value="MDI4648405.1"/>
    <property type="molecule type" value="Genomic_DNA"/>
</dbReference>
<dbReference type="Proteomes" id="UP001161691">
    <property type="component" value="Unassembled WGS sequence"/>
</dbReference>
<dbReference type="SUPFAM" id="SSF53850">
    <property type="entry name" value="Periplasmic binding protein-like II"/>
    <property type="match status" value="1"/>
</dbReference>
<accession>A0ABT6TNL4</accession>
<proteinExistence type="predicted"/>
<dbReference type="PANTHER" id="PTHR43649">
    <property type="entry name" value="ARABINOSE-BINDING PROTEIN-RELATED"/>
    <property type="match status" value="1"/>
</dbReference>
<evidence type="ECO:0000256" key="3">
    <source>
        <dbReference type="SAM" id="SignalP"/>
    </source>
</evidence>
<feature type="compositionally biased region" description="Low complexity" evidence="2">
    <location>
        <begin position="39"/>
        <end position="59"/>
    </location>
</feature>
<reference evidence="4" key="1">
    <citation type="submission" date="2023-04" db="EMBL/GenBank/DDBJ databases">
        <title>Comparative genomic analysis of Cohnella hashimotonis sp. nov., isolated from the International Space Station.</title>
        <authorList>
            <person name="Venkateswaran K."/>
            <person name="Simpson A."/>
        </authorList>
    </citation>
    <scope>NUCLEOTIDE SEQUENCE</scope>
    <source>
        <strain evidence="4">F6_2S_P_1</strain>
    </source>
</reference>
<organism evidence="4 5">
    <name type="scientific">Cohnella hashimotonis</name>
    <dbReference type="NCBI Taxonomy" id="2826895"/>
    <lineage>
        <taxon>Bacteria</taxon>
        <taxon>Bacillati</taxon>
        <taxon>Bacillota</taxon>
        <taxon>Bacilli</taxon>
        <taxon>Bacillales</taxon>
        <taxon>Paenibacillaceae</taxon>
        <taxon>Cohnella</taxon>
    </lineage>
</organism>
<feature type="chain" id="PRO_5046705135" evidence="3">
    <location>
        <begin position="20"/>
        <end position="574"/>
    </location>
</feature>
<dbReference type="RefSeq" id="WP_282911122.1">
    <property type="nucleotide sequence ID" value="NZ_JAGRPV010000001.1"/>
</dbReference>
<protein>
    <submittedName>
        <fullName evidence="4">Extracellular solute-binding protein</fullName>
    </submittedName>
</protein>
<dbReference type="PANTHER" id="PTHR43649:SF33">
    <property type="entry name" value="POLYGALACTURONAN_RHAMNOGALACTURONAN-BINDING PROTEIN YTCQ"/>
    <property type="match status" value="1"/>
</dbReference>
<sequence>MKRNQRIALVCGILACALAATGCSDSGKNAASTEPSGKASGSSAASGTASGTASASASAPTEKGDPFGKYDPPIELHVARAVDQTWTYPKGDSIDNNVWYREYENLLGIKIVHDWTALTSEYNRKLNVSIASGSLPELFSVSASQLKQLADAGQLEDLTGVYEQYASDHTKELQHGDGGAALASATFNGKLLAIPVVNAPIYEPNLLWIRTDWLKKLNLSEPKTLDDVLKIAEAFTKQDPDGNGKPDTYGLAVNNYLYGPITSITGLSNAFHAYPQTWVKDASGKVVYGSTQPEMKQTLAKLQEMYKAGELDREFGVKDGTKVAEDIAANKFGMAFGANWNPYVFLDAVKKNPGMDWMPFPVPSVDGTPTKANVGFSASGYVVVRKGAKHPEAAIKMLNLHEEVVHGSRRNEGQFITVEENGERINTSPMSLVQSGVSDQGVLESLTLLRKAIENEDESLLKDALTETDKYGPTVDYLKTGNIENWAVAHQYFGFVTTMDNYTGDRLLMTAFGGQTPTMTDKWATLDKLEKETFTKIIMGAASVDEFDTFVADWNKLGGEAILKEINDWLSAQK</sequence>
<dbReference type="InterPro" id="IPR050490">
    <property type="entry name" value="Bact_solute-bd_prot1"/>
</dbReference>
<evidence type="ECO:0000256" key="1">
    <source>
        <dbReference type="ARBA" id="ARBA00022729"/>
    </source>
</evidence>
<evidence type="ECO:0000313" key="5">
    <source>
        <dbReference type="Proteomes" id="UP001161691"/>
    </source>
</evidence>
<dbReference type="Gene3D" id="3.40.190.10">
    <property type="entry name" value="Periplasmic binding protein-like II"/>
    <property type="match status" value="2"/>
</dbReference>
<gene>
    <name evidence="4" type="ORF">KB449_25860</name>
</gene>
<evidence type="ECO:0000313" key="4">
    <source>
        <dbReference type="EMBL" id="MDI4648405.1"/>
    </source>
</evidence>
<keyword evidence="1 3" id="KW-0732">Signal</keyword>
<dbReference type="PROSITE" id="PS51257">
    <property type="entry name" value="PROKAR_LIPOPROTEIN"/>
    <property type="match status" value="1"/>
</dbReference>
<feature type="region of interest" description="Disordered" evidence="2">
    <location>
        <begin position="27"/>
        <end position="70"/>
    </location>
</feature>
<evidence type="ECO:0000256" key="2">
    <source>
        <dbReference type="SAM" id="MobiDB-lite"/>
    </source>
</evidence>
<feature type="signal peptide" evidence="3">
    <location>
        <begin position="1"/>
        <end position="19"/>
    </location>
</feature>